<organism evidence="3 4">
    <name type="scientific">Penicillium nalgiovense</name>
    <dbReference type="NCBI Taxonomy" id="60175"/>
    <lineage>
        <taxon>Eukaryota</taxon>
        <taxon>Fungi</taxon>
        <taxon>Dikarya</taxon>
        <taxon>Ascomycota</taxon>
        <taxon>Pezizomycotina</taxon>
        <taxon>Eurotiomycetes</taxon>
        <taxon>Eurotiomycetidae</taxon>
        <taxon>Eurotiales</taxon>
        <taxon>Aspergillaceae</taxon>
        <taxon>Penicillium</taxon>
    </lineage>
</organism>
<dbReference type="AlphaFoldDB" id="A0A1V6XFP9"/>
<keyword evidence="2" id="KW-1133">Transmembrane helix</keyword>
<evidence type="ECO:0000256" key="1">
    <source>
        <dbReference type="SAM" id="MobiDB-lite"/>
    </source>
</evidence>
<dbReference type="STRING" id="60175.A0A1V6XFP9"/>
<sequence>MSDRHASIGFDDLCTEVTPLANTGLAHGSPLSLMMIGLVFIGFFNSNLVTIRGAASAFSDNYFRWPVWQLRPEQMRQPYQSPEDLADTYPVSIQDGAATTLEEETHIIDSHTPASPPSGAEQHPKAPHSTS</sequence>
<evidence type="ECO:0000313" key="3">
    <source>
        <dbReference type="EMBL" id="OQE73970.1"/>
    </source>
</evidence>
<comment type="caution">
    <text evidence="3">The sequence shown here is derived from an EMBL/GenBank/DDBJ whole genome shotgun (WGS) entry which is preliminary data.</text>
</comment>
<protein>
    <submittedName>
        <fullName evidence="3">Uncharacterized protein</fullName>
    </submittedName>
</protein>
<name>A0A1V6XFP9_PENNA</name>
<accession>A0A1V6XFP9</accession>
<evidence type="ECO:0000313" key="4">
    <source>
        <dbReference type="Proteomes" id="UP000191691"/>
    </source>
</evidence>
<evidence type="ECO:0000256" key="2">
    <source>
        <dbReference type="SAM" id="Phobius"/>
    </source>
</evidence>
<gene>
    <name evidence="3" type="ORF">PENNAL_c0085G01661</name>
</gene>
<dbReference type="Proteomes" id="UP000191691">
    <property type="component" value="Unassembled WGS sequence"/>
</dbReference>
<keyword evidence="2" id="KW-0812">Transmembrane</keyword>
<keyword evidence="2" id="KW-0472">Membrane</keyword>
<keyword evidence="4" id="KW-1185">Reference proteome</keyword>
<feature type="region of interest" description="Disordered" evidence="1">
    <location>
        <begin position="100"/>
        <end position="131"/>
    </location>
</feature>
<feature type="transmembrane region" description="Helical" evidence="2">
    <location>
        <begin position="25"/>
        <end position="44"/>
    </location>
</feature>
<proteinExistence type="predicted"/>
<reference evidence="4" key="1">
    <citation type="journal article" date="2017" name="Nat. Microbiol.">
        <title>Global analysis of biosynthetic gene clusters reveals vast potential of secondary metabolite production in Penicillium species.</title>
        <authorList>
            <person name="Nielsen J.C."/>
            <person name="Grijseels S."/>
            <person name="Prigent S."/>
            <person name="Ji B."/>
            <person name="Dainat J."/>
            <person name="Nielsen K.F."/>
            <person name="Frisvad J.C."/>
            <person name="Workman M."/>
            <person name="Nielsen J."/>
        </authorList>
    </citation>
    <scope>NUCLEOTIDE SEQUENCE [LARGE SCALE GENOMIC DNA]</scope>
    <source>
        <strain evidence="4">IBT 13039</strain>
    </source>
</reference>
<dbReference type="EMBL" id="MOOB01000085">
    <property type="protein sequence ID" value="OQE73970.1"/>
    <property type="molecule type" value="Genomic_DNA"/>
</dbReference>